<sequence>MVPLRLVLLLVAVGLPTSLATGGCRSPFLPYLNQYCLHTVIFYKLDGTGKPLKWSEAQHHCKTLGGSLAILDRPEKLEYVSGLLDSSHPAETKAGYIYWLGGVRHGTSSAWKWGDNTVISLTSNLWSPSNPSKTPGTRYVMLVPVDQVHGRRFLVDYSEDQTAPAFICESKLT</sequence>
<reference evidence="3" key="1">
    <citation type="journal article" date="2021" name="Sci. Adv.">
        <title>The American lobster genome reveals insights on longevity, neural, and immune adaptations.</title>
        <authorList>
            <person name="Polinski J.M."/>
            <person name="Zimin A.V."/>
            <person name="Clark K.F."/>
            <person name="Kohn A.B."/>
            <person name="Sadowski N."/>
            <person name="Timp W."/>
            <person name="Ptitsyn A."/>
            <person name="Khanna P."/>
            <person name="Romanova D.Y."/>
            <person name="Williams P."/>
            <person name="Greenwood S.J."/>
            <person name="Moroz L.L."/>
            <person name="Walt D.R."/>
            <person name="Bodnar A.G."/>
        </authorList>
    </citation>
    <scope>NUCLEOTIDE SEQUENCE</scope>
    <source>
        <strain evidence="3">GMGI-L3</strain>
    </source>
</reference>
<comment type="caution">
    <text evidence="3">The sequence shown here is derived from an EMBL/GenBank/DDBJ whole genome shotgun (WGS) entry which is preliminary data.</text>
</comment>
<dbReference type="SMART" id="SM00034">
    <property type="entry name" value="CLECT"/>
    <property type="match status" value="1"/>
</dbReference>
<dbReference type="EMBL" id="JAHLQT010044199">
    <property type="protein sequence ID" value="KAG7154537.1"/>
    <property type="molecule type" value="Genomic_DNA"/>
</dbReference>
<protein>
    <submittedName>
        <fullName evidence="3">C-type lectin domain family 5 member A-like</fullName>
    </submittedName>
</protein>
<feature type="domain" description="C-type lectin" evidence="2">
    <location>
        <begin position="43"/>
        <end position="132"/>
    </location>
</feature>
<name>A0A8J5MKG6_HOMAM</name>
<evidence type="ECO:0000313" key="3">
    <source>
        <dbReference type="EMBL" id="KAG7154537.1"/>
    </source>
</evidence>
<dbReference type="Pfam" id="PF00059">
    <property type="entry name" value="Lectin_C"/>
    <property type="match status" value="1"/>
</dbReference>
<proteinExistence type="predicted"/>
<keyword evidence="1" id="KW-0732">Signal</keyword>
<gene>
    <name evidence="3" type="primary">Clec5A-L</name>
    <name evidence="3" type="ORF">Hamer_G028279</name>
</gene>
<dbReference type="PROSITE" id="PS51257">
    <property type="entry name" value="PROKAR_LIPOPROTEIN"/>
    <property type="match status" value="1"/>
</dbReference>
<dbReference type="AlphaFoldDB" id="A0A8J5MKG6"/>
<dbReference type="Proteomes" id="UP000747542">
    <property type="component" value="Unassembled WGS sequence"/>
</dbReference>
<evidence type="ECO:0000259" key="2">
    <source>
        <dbReference type="PROSITE" id="PS50041"/>
    </source>
</evidence>
<feature type="chain" id="PRO_5035175811" evidence="1">
    <location>
        <begin position="21"/>
        <end position="173"/>
    </location>
</feature>
<organism evidence="3 4">
    <name type="scientific">Homarus americanus</name>
    <name type="common">American lobster</name>
    <dbReference type="NCBI Taxonomy" id="6706"/>
    <lineage>
        <taxon>Eukaryota</taxon>
        <taxon>Metazoa</taxon>
        <taxon>Ecdysozoa</taxon>
        <taxon>Arthropoda</taxon>
        <taxon>Crustacea</taxon>
        <taxon>Multicrustacea</taxon>
        <taxon>Malacostraca</taxon>
        <taxon>Eumalacostraca</taxon>
        <taxon>Eucarida</taxon>
        <taxon>Decapoda</taxon>
        <taxon>Pleocyemata</taxon>
        <taxon>Astacidea</taxon>
        <taxon>Nephropoidea</taxon>
        <taxon>Nephropidae</taxon>
        <taxon>Homarus</taxon>
    </lineage>
</organism>
<accession>A0A8J5MKG6</accession>
<dbReference type="OrthoDB" id="6358471at2759"/>
<evidence type="ECO:0000313" key="4">
    <source>
        <dbReference type="Proteomes" id="UP000747542"/>
    </source>
</evidence>
<dbReference type="PROSITE" id="PS50041">
    <property type="entry name" value="C_TYPE_LECTIN_2"/>
    <property type="match status" value="1"/>
</dbReference>
<dbReference type="CDD" id="cd00037">
    <property type="entry name" value="CLECT"/>
    <property type="match status" value="1"/>
</dbReference>
<dbReference type="InterPro" id="IPR001304">
    <property type="entry name" value="C-type_lectin-like"/>
</dbReference>
<evidence type="ECO:0000256" key="1">
    <source>
        <dbReference type="SAM" id="SignalP"/>
    </source>
</evidence>
<feature type="signal peptide" evidence="1">
    <location>
        <begin position="1"/>
        <end position="20"/>
    </location>
</feature>
<keyword evidence="4" id="KW-1185">Reference proteome</keyword>